<reference evidence="2" key="2">
    <citation type="submission" date="2020-11" db="EMBL/GenBank/DDBJ databases">
        <authorList>
            <person name="McCartney M.A."/>
            <person name="Auch B."/>
            <person name="Kono T."/>
            <person name="Mallez S."/>
            <person name="Becker A."/>
            <person name="Gohl D.M."/>
            <person name="Silverstein K.A.T."/>
            <person name="Koren S."/>
            <person name="Bechman K.B."/>
            <person name="Herman A."/>
            <person name="Abrahante J.E."/>
            <person name="Garbe J."/>
        </authorList>
    </citation>
    <scope>NUCLEOTIDE SEQUENCE</scope>
    <source>
        <strain evidence="2">Duluth1</strain>
        <tissue evidence="2">Whole animal</tissue>
    </source>
</reference>
<reference evidence="2" key="1">
    <citation type="journal article" date="2019" name="bioRxiv">
        <title>The Genome of the Zebra Mussel, Dreissena polymorpha: A Resource for Invasive Species Research.</title>
        <authorList>
            <person name="McCartney M.A."/>
            <person name="Auch B."/>
            <person name="Kono T."/>
            <person name="Mallez S."/>
            <person name="Zhang Y."/>
            <person name="Obille A."/>
            <person name="Becker A."/>
            <person name="Abrahante J.E."/>
            <person name="Garbe J."/>
            <person name="Badalamenti J.P."/>
            <person name="Herman A."/>
            <person name="Mangelson H."/>
            <person name="Liachko I."/>
            <person name="Sullivan S."/>
            <person name="Sone E.D."/>
            <person name="Koren S."/>
            <person name="Silverstein K.A.T."/>
            <person name="Beckman K.B."/>
            <person name="Gohl D.M."/>
        </authorList>
    </citation>
    <scope>NUCLEOTIDE SEQUENCE</scope>
    <source>
        <strain evidence="2">Duluth1</strain>
        <tissue evidence="2">Whole animal</tissue>
    </source>
</reference>
<evidence type="ECO:0000313" key="3">
    <source>
        <dbReference type="Proteomes" id="UP000828390"/>
    </source>
</evidence>
<gene>
    <name evidence="2" type="ORF">DPMN_145029</name>
</gene>
<keyword evidence="3" id="KW-1185">Reference proteome</keyword>
<organism evidence="2 3">
    <name type="scientific">Dreissena polymorpha</name>
    <name type="common">Zebra mussel</name>
    <name type="synonym">Mytilus polymorpha</name>
    <dbReference type="NCBI Taxonomy" id="45954"/>
    <lineage>
        <taxon>Eukaryota</taxon>
        <taxon>Metazoa</taxon>
        <taxon>Spiralia</taxon>
        <taxon>Lophotrochozoa</taxon>
        <taxon>Mollusca</taxon>
        <taxon>Bivalvia</taxon>
        <taxon>Autobranchia</taxon>
        <taxon>Heteroconchia</taxon>
        <taxon>Euheterodonta</taxon>
        <taxon>Imparidentia</taxon>
        <taxon>Neoheterodontei</taxon>
        <taxon>Myida</taxon>
        <taxon>Dreissenoidea</taxon>
        <taxon>Dreissenidae</taxon>
        <taxon>Dreissena</taxon>
    </lineage>
</organism>
<feature type="compositionally biased region" description="Basic and acidic residues" evidence="1">
    <location>
        <begin position="121"/>
        <end position="133"/>
    </location>
</feature>
<accession>A0A9D4IX40</accession>
<name>A0A9D4IX40_DREPO</name>
<dbReference type="AlphaFoldDB" id="A0A9D4IX40"/>
<feature type="region of interest" description="Disordered" evidence="1">
    <location>
        <begin position="121"/>
        <end position="144"/>
    </location>
</feature>
<evidence type="ECO:0000256" key="1">
    <source>
        <dbReference type="SAM" id="MobiDB-lite"/>
    </source>
</evidence>
<proteinExistence type="predicted"/>
<sequence>MRYSVNCFNGLKPTATLIDIFPNVESNFGHIKSGQSIIEEFYEARQDKDKDITSWGILIKEIIQRAIEKGELQENNKDELLRTKYVKYLRHFELNNASRVLYHNCLTFEEFRNRVRRDEQEIKVSQDRREHSKQINPMQIDKKK</sequence>
<comment type="caution">
    <text evidence="2">The sequence shown here is derived from an EMBL/GenBank/DDBJ whole genome shotgun (WGS) entry which is preliminary data.</text>
</comment>
<protein>
    <submittedName>
        <fullName evidence="2">Uncharacterized protein</fullName>
    </submittedName>
</protein>
<dbReference type="Proteomes" id="UP000828390">
    <property type="component" value="Unassembled WGS sequence"/>
</dbReference>
<dbReference type="EMBL" id="JAIWYP010000007">
    <property type="protein sequence ID" value="KAH3791541.1"/>
    <property type="molecule type" value="Genomic_DNA"/>
</dbReference>
<evidence type="ECO:0000313" key="2">
    <source>
        <dbReference type="EMBL" id="KAH3791541.1"/>
    </source>
</evidence>